<dbReference type="Pfam" id="PF13768">
    <property type="entry name" value="VWA_3"/>
    <property type="match status" value="1"/>
</dbReference>
<evidence type="ECO:0000313" key="3">
    <source>
        <dbReference type="Proteomes" id="UP000694843"/>
    </source>
</evidence>
<feature type="domain" description="VIT" evidence="2">
    <location>
        <begin position="10"/>
        <end position="140"/>
    </location>
</feature>
<evidence type="ECO:0000313" key="4">
    <source>
        <dbReference type="RefSeq" id="XP_047741304.1"/>
    </source>
</evidence>
<dbReference type="PANTHER" id="PTHR45737">
    <property type="entry name" value="VON WILLEBRAND FACTOR A DOMAIN-CONTAINING PROTEIN 5A"/>
    <property type="match status" value="1"/>
</dbReference>
<dbReference type="RefSeq" id="XP_047741304.1">
    <property type="nucleotide sequence ID" value="XM_047885348.1"/>
</dbReference>
<organism evidence="3 4">
    <name type="scientific">Hyalella azteca</name>
    <name type="common">Amphipod</name>
    <dbReference type="NCBI Taxonomy" id="294128"/>
    <lineage>
        <taxon>Eukaryota</taxon>
        <taxon>Metazoa</taxon>
        <taxon>Ecdysozoa</taxon>
        <taxon>Arthropoda</taxon>
        <taxon>Crustacea</taxon>
        <taxon>Multicrustacea</taxon>
        <taxon>Malacostraca</taxon>
        <taxon>Eumalacostraca</taxon>
        <taxon>Peracarida</taxon>
        <taxon>Amphipoda</taxon>
        <taxon>Senticaudata</taxon>
        <taxon>Talitrida</taxon>
        <taxon>Talitroidea</taxon>
        <taxon>Hyalellidae</taxon>
        <taxon>Hyalella</taxon>
    </lineage>
</organism>
<accession>A0A979FYA2</accession>
<dbReference type="Gene3D" id="3.40.50.410">
    <property type="entry name" value="von Willebrand factor, type A domain"/>
    <property type="match status" value="1"/>
</dbReference>
<dbReference type="SMART" id="SM00609">
    <property type="entry name" value="VIT"/>
    <property type="match status" value="1"/>
</dbReference>
<evidence type="ECO:0000259" key="1">
    <source>
        <dbReference type="PROSITE" id="PS50234"/>
    </source>
</evidence>
<dbReference type="SUPFAM" id="SSF53300">
    <property type="entry name" value="vWA-like"/>
    <property type="match status" value="1"/>
</dbReference>
<dbReference type="SMART" id="SM00327">
    <property type="entry name" value="VWA"/>
    <property type="match status" value="1"/>
</dbReference>
<dbReference type="InterPro" id="IPR036465">
    <property type="entry name" value="vWFA_dom_sf"/>
</dbReference>
<dbReference type="OrthoDB" id="1729737at2759"/>
<keyword evidence="3" id="KW-1185">Reference proteome</keyword>
<dbReference type="PROSITE" id="PS50234">
    <property type="entry name" value="VWFA"/>
    <property type="match status" value="1"/>
</dbReference>
<feature type="domain" description="VWFA" evidence="1">
    <location>
        <begin position="291"/>
        <end position="463"/>
    </location>
</feature>
<name>A0A979FYA2_HYAAZ</name>
<dbReference type="Pfam" id="PF08487">
    <property type="entry name" value="VIT"/>
    <property type="match status" value="1"/>
</dbReference>
<proteinExistence type="predicted"/>
<reference evidence="4" key="1">
    <citation type="submission" date="2025-08" db="UniProtKB">
        <authorList>
            <consortium name="RefSeq"/>
        </authorList>
    </citation>
    <scope>IDENTIFICATION</scope>
    <source>
        <tissue evidence="4">Whole organism</tissue>
    </source>
</reference>
<dbReference type="OMA" id="FNVIRFD"/>
<dbReference type="GO" id="GO:0032991">
    <property type="term" value="C:protein-containing complex"/>
    <property type="evidence" value="ECO:0007669"/>
    <property type="project" value="UniProtKB-ARBA"/>
</dbReference>
<dbReference type="PANTHER" id="PTHR45737:SF6">
    <property type="entry name" value="VON WILLEBRAND FACTOR A DOMAIN-CONTAINING PROTEIN 5A"/>
    <property type="match status" value="1"/>
</dbReference>
<dbReference type="Proteomes" id="UP000694843">
    <property type="component" value="Unplaced"/>
</dbReference>
<evidence type="ECO:0000259" key="2">
    <source>
        <dbReference type="PROSITE" id="PS51468"/>
    </source>
</evidence>
<protein>
    <submittedName>
        <fullName evidence="4">von Willebrand factor A domain-containing protein 5A isoform X1</fullName>
    </submittedName>
</protein>
<dbReference type="InterPro" id="IPR013694">
    <property type="entry name" value="VIT"/>
</dbReference>
<dbReference type="AlphaFoldDB" id="A0A979FYA2"/>
<dbReference type="PROSITE" id="PS51468">
    <property type="entry name" value="VIT"/>
    <property type="match status" value="1"/>
</dbReference>
<dbReference type="GeneID" id="108679653"/>
<dbReference type="InterPro" id="IPR002035">
    <property type="entry name" value="VWF_A"/>
</dbReference>
<sequence length="785" mass="85792">MRSDWCIYGLIGYVEYGYYDSFNVPLESVSSSVSVHGYVAHVKSTLRYRNPRNQPLQVYFRTPKDESSALYHVEAKIQDRNIVAKCLEVKKAAKIYEDALRAGKTALLVREEPKVTDIFNLALGNLPPESSCEVTLSLVCELRVATDGGVEFRLPTVLNPRYQPASCAGPVAPVGLDLSAVAVAQTPYTMDVRATVSGALDIACILSHHRHSDAISVTIHDDYKKASQIKQDGGYTSDHEWGFVVHYNNPYQPQAIIETGDVTATGLMMDQVLMINMFPQLPEASYSRFNEIIFVVDRSGSMHGHNMQSARAVLLLFLKSLPPGCRFNIVSFGSTHSFLFKEGSRTYSEATLAMACELHASMKANMGGTEVLAPLKAIYSQPVDPSFSRHVLLLTDGDVWNTDEVTELAARHASSTRVFTVGIGEGASTALVKGLARAGRGRAELVTATDRMQTKVMGLVASMLQASVRGVTVSCEFDAPSRLSLVPSEPPVIFGGQHLVTYARMPPGAQLKSITLKGTVDGDEWQCSVTERQMVTVHDERLTLHRLAARASILDLCLKNKADARKTVVELSCASGVLSRHTAFVAVDQQVGETDEQRAAHPKEAQPCGGMHGEGYMKARLVACVPVRFPMVGGGPPRSSSPSRFESQRAIEMEMCEKVLVDDATNEVDKFCPSGTPKENIYCQIIAQQKFDGSWLADDIASILQTAAGDLLQGDAQPANLMTALVVVLLQEYFSDRAAEWGLLVIKAKNFLKQSPAVDINELLKAAKHRLDALRSKYPHHVAFV</sequence>
<gene>
    <name evidence="4" type="primary">LOC108679653</name>
</gene>